<feature type="transmembrane region" description="Helical" evidence="1">
    <location>
        <begin position="82"/>
        <end position="107"/>
    </location>
</feature>
<sequence length="151" mass="17415">MLPTLNGRIQTRIFMLVVFGGVITFLITPLLPGNDDVDLGFDGDSYQATYLILLTTLVLGIVWELIYHGIQQFRWEKDWPTMFGLITIVNEAALVWLLVDIGAVPGIEEDSVPFWAFFIDFSVIWFVIWVWTNGPMRVPFIRWRFFGGRIV</sequence>
<evidence type="ECO:0000256" key="1">
    <source>
        <dbReference type="SAM" id="Phobius"/>
    </source>
</evidence>
<gene>
    <name evidence="2" type="ORF">E9934_01045</name>
</gene>
<feature type="transmembrane region" description="Helical" evidence="1">
    <location>
        <begin position="12"/>
        <end position="31"/>
    </location>
</feature>
<keyword evidence="1" id="KW-0812">Transmembrane</keyword>
<dbReference type="Proteomes" id="UP000307087">
    <property type="component" value="Unassembled WGS sequence"/>
</dbReference>
<dbReference type="EMBL" id="STGW01000001">
    <property type="protein sequence ID" value="THV18259.1"/>
    <property type="molecule type" value="Genomic_DNA"/>
</dbReference>
<evidence type="ECO:0000313" key="2">
    <source>
        <dbReference type="EMBL" id="THV18259.1"/>
    </source>
</evidence>
<reference evidence="2 3" key="1">
    <citation type="journal article" date="2009" name="Int. J. Syst. Evol. Microbiol.">
        <title>Nocardioides caeni sp. nov., isolated from wastewater.</title>
        <authorList>
            <person name="Yoon J.H."/>
            <person name="Kang S.J."/>
            <person name="Park S."/>
            <person name="Kim W."/>
            <person name="Oh T.K."/>
        </authorList>
    </citation>
    <scope>NUCLEOTIDE SEQUENCE [LARGE SCALE GENOMIC DNA]</scope>
    <source>
        <strain evidence="2 3">DSM 23134</strain>
    </source>
</reference>
<dbReference type="RefSeq" id="WP_136560974.1">
    <property type="nucleotide sequence ID" value="NZ_BAABLS010000002.1"/>
</dbReference>
<protein>
    <submittedName>
        <fullName evidence="2">Uncharacterized protein</fullName>
    </submittedName>
</protein>
<keyword evidence="1" id="KW-0472">Membrane</keyword>
<proteinExistence type="predicted"/>
<keyword evidence="3" id="KW-1185">Reference proteome</keyword>
<dbReference type="AlphaFoldDB" id="A0A4S8NSF0"/>
<keyword evidence="1" id="KW-1133">Transmembrane helix</keyword>
<organism evidence="2 3">
    <name type="scientific">Nocardioides caeni</name>
    <dbReference type="NCBI Taxonomy" id="574700"/>
    <lineage>
        <taxon>Bacteria</taxon>
        <taxon>Bacillati</taxon>
        <taxon>Actinomycetota</taxon>
        <taxon>Actinomycetes</taxon>
        <taxon>Propionibacteriales</taxon>
        <taxon>Nocardioidaceae</taxon>
        <taxon>Nocardioides</taxon>
    </lineage>
</organism>
<feature type="transmembrane region" description="Helical" evidence="1">
    <location>
        <begin position="113"/>
        <end position="132"/>
    </location>
</feature>
<comment type="caution">
    <text evidence="2">The sequence shown here is derived from an EMBL/GenBank/DDBJ whole genome shotgun (WGS) entry which is preliminary data.</text>
</comment>
<accession>A0A4S8NSF0</accession>
<name>A0A4S8NSF0_9ACTN</name>
<evidence type="ECO:0000313" key="3">
    <source>
        <dbReference type="Proteomes" id="UP000307087"/>
    </source>
</evidence>
<dbReference type="OrthoDB" id="4546196at2"/>
<feature type="transmembrane region" description="Helical" evidence="1">
    <location>
        <begin position="51"/>
        <end position="70"/>
    </location>
</feature>